<accession>A0AA38CKS3</accession>
<dbReference type="EMBL" id="JAHRHJ020000010">
    <property type="protein sequence ID" value="KAH9299452.1"/>
    <property type="molecule type" value="Genomic_DNA"/>
</dbReference>
<keyword evidence="3" id="KW-1185">Reference proteome</keyword>
<name>A0AA38CKS3_TAXCH</name>
<comment type="caution">
    <text evidence="2">The sequence shown here is derived from an EMBL/GenBank/DDBJ whole genome shotgun (WGS) entry which is preliminary data.</text>
</comment>
<protein>
    <submittedName>
        <fullName evidence="2">Uncharacterized protein</fullName>
    </submittedName>
</protein>
<organism evidence="2 3">
    <name type="scientific">Taxus chinensis</name>
    <name type="common">Chinese yew</name>
    <name type="synonym">Taxus wallichiana var. chinensis</name>
    <dbReference type="NCBI Taxonomy" id="29808"/>
    <lineage>
        <taxon>Eukaryota</taxon>
        <taxon>Viridiplantae</taxon>
        <taxon>Streptophyta</taxon>
        <taxon>Embryophyta</taxon>
        <taxon>Tracheophyta</taxon>
        <taxon>Spermatophyta</taxon>
        <taxon>Pinopsida</taxon>
        <taxon>Pinidae</taxon>
        <taxon>Conifers II</taxon>
        <taxon>Cupressales</taxon>
        <taxon>Taxaceae</taxon>
        <taxon>Taxus</taxon>
    </lineage>
</organism>
<evidence type="ECO:0000256" key="1">
    <source>
        <dbReference type="SAM" id="Coils"/>
    </source>
</evidence>
<dbReference type="Proteomes" id="UP000824469">
    <property type="component" value="Unassembled WGS sequence"/>
</dbReference>
<proteinExistence type="predicted"/>
<feature type="non-terminal residue" evidence="2">
    <location>
        <position position="293"/>
    </location>
</feature>
<keyword evidence="1" id="KW-0175">Coiled coil</keyword>
<evidence type="ECO:0000313" key="3">
    <source>
        <dbReference type="Proteomes" id="UP000824469"/>
    </source>
</evidence>
<sequence length="293" mass="33376">VEEMLSEFQHAISESISLVKSIWMQGRSKSWSDIEVTEVHLANSGVMPDSRPVRVDGNMDYLRESDVGKEVNGAVEVIAGLDDEIKGLRGKVECLEAELATAIQEKSRFCEAESALLKQLKFAQAALQLSNDEKLRSEKVHTQTSIKLQASEKEMESNRHDLELFLCQKVEEENESIVVEGLNADFKSLKEKIECIETELAMAIQERSRYSEAETGVLEKLHSFEFSLQLLNKEREHLEEVHKQLHSVEADFQSLNEEKEHLEELHMSTLNKLMASEKEVESHRHDLDASDIK</sequence>
<feature type="coiled-coil region" evidence="1">
    <location>
        <begin position="78"/>
        <end position="105"/>
    </location>
</feature>
<dbReference type="AlphaFoldDB" id="A0AA38CKS3"/>
<evidence type="ECO:0000313" key="2">
    <source>
        <dbReference type="EMBL" id="KAH9299452.1"/>
    </source>
</evidence>
<reference evidence="2 3" key="1">
    <citation type="journal article" date="2021" name="Nat. Plants">
        <title>The Taxus genome provides insights into paclitaxel biosynthesis.</title>
        <authorList>
            <person name="Xiong X."/>
            <person name="Gou J."/>
            <person name="Liao Q."/>
            <person name="Li Y."/>
            <person name="Zhou Q."/>
            <person name="Bi G."/>
            <person name="Li C."/>
            <person name="Du R."/>
            <person name="Wang X."/>
            <person name="Sun T."/>
            <person name="Guo L."/>
            <person name="Liang H."/>
            <person name="Lu P."/>
            <person name="Wu Y."/>
            <person name="Zhang Z."/>
            <person name="Ro D.K."/>
            <person name="Shang Y."/>
            <person name="Huang S."/>
            <person name="Yan J."/>
        </authorList>
    </citation>
    <scope>NUCLEOTIDE SEQUENCE [LARGE SCALE GENOMIC DNA]</scope>
    <source>
        <strain evidence="2">Ta-2019</strain>
    </source>
</reference>
<feature type="coiled-coil region" evidence="1">
    <location>
        <begin position="179"/>
        <end position="265"/>
    </location>
</feature>
<gene>
    <name evidence="2" type="ORF">KI387_031134</name>
</gene>